<dbReference type="InterPro" id="IPR040976">
    <property type="entry name" value="Pkinase_fungal"/>
</dbReference>
<proteinExistence type="predicted"/>
<organism evidence="3 4">
    <name type="scientific">Crepidotus variabilis</name>
    <dbReference type="NCBI Taxonomy" id="179855"/>
    <lineage>
        <taxon>Eukaryota</taxon>
        <taxon>Fungi</taxon>
        <taxon>Dikarya</taxon>
        <taxon>Basidiomycota</taxon>
        <taxon>Agaricomycotina</taxon>
        <taxon>Agaricomycetes</taxon>
        <taxon>Agaricomycetidae</taxon>
        <taxon>Agaricales</taxon>
        <taxon>Agaricineae</taxon>
        <taxon>Crepidotaceae</taxon>
        <taxon>Crepidotus</taxon>
    </lineage>
</organism>
<feature type="compositionally biased region" description="Basic residues" evidence="1">
    <location>
        <begin position="45"/>
        <end position="57"/>
    </location>
</feature>
<comment type="caution">
    <text evidence="3">The sequence shown here is derived from an EMBL/GenBank/DDBJ whole genome shotgun (WGS) entry which is preliminary data.</text>
</comment>
<feature type="region of interest" description="Disordered" evidence="1">
    <location>
        <begin position="41"/>
        <end position="64"/>
    </location>
</feature>
<evidence type="ECO:0000259" key="2">
    <source>
        <dbReference type="Pfam" id="PF17667"/>
    </source>
</evidence>
<protein>
    <recommendedName>
        <fullName evidence="2">Fungal-type protein kinase domain-containing protein</fullName>
    </recommendedName>
</protein>
<reference evidence="3" key="1">
    <citation type="submission" date="2020-11" db="EMBL/GenBank/DDBJ databases">
        <authorList>
            <consortium name="DOE Joint Genome Institute"/>
            <person name="Ahrendt S."/>
            <person name="Riley R."/>
            <person name="Andreopoulos W."/>
            <person name="Labutti K."/>
            <person name="Pangilinan J."/>
            <person name="Ruiz-Duenas F.J."/>
            <person name="Barrasa J.M."/>
            <person name="Sanchez-Garcia M."/>
            <person name="Camarero S."/>
            <person name="Miyauchi S."/>
            <person name="Serrano A."/>
            <person name="Linde D."/>
            <person name="Babiker R."/>
            <person name="Drula E."/>
            <person name="Ayuso-Fernandez I."/>
            <person name="Pacheco R."/>
            <person name="Padilla G."/>
            <person name="Ferreira P."/>
            <person name="Barriuso J."/>
            <person name="Kellner H."/>
            <person name="Castanera R."/>
            <person name="Alfaro M."/>
            <person name="Ramirez L."/>
            <person name="Pisabarro A.G."/>
            <person name="Kuo A."/>
            <person name="Tritt A."/>
            <person name="Lipzen A."/>
            <person name="He G."/>
            <person name="Yan M."/>
            <person name="Ng V."/>
            <person name="Cullen D."/>
            <person name="Martin F."/>
            <person name="Rosso M.-N."/>
            <person name="Henrissat B."/>
            <person name="Hibbett D."/>
            <person name="Martinez A.T."/>
            <person name="Grigoriev I.V."/>
        </authorList>
    </citation>
    <scope>NUCLEOTIDE SEQUENCE</scope>
    <source>
        <strain evidence="3">CBS 506.95</strain>
    </source>
</reference>
<dbReference type="GO" id="GO:0004672">
    <property type="term" value="F:protein kinase activity"/>
    <property type="evidence" value="ECO:0007669"/>
    <property type="project" value="InterPro"/>
</dbReference>
<feature type="region of interest" description="Disordered" evidence="1">
    <location>
        <begin position="116"/>
        <end position="138"/>
    </location>
</feature>
<dbReference type="Gene3D" id="1.10.510.10">
    <property type="entry name" value="Transferase(Phosphotransferase) domain 1"/>
    <property type="match status" value="1"/>
</dbReference>
<dbReference type="InterPro" id="IPR008266">
    <property type="entry name" value="Tyr_kinase_AS"/>
</dbReference>
<feature type="compositionally biased region" description="Polar residues" evidence="1">
    <location>
        <begin position="626"/>
        <end position="638"/>
    </location>
</feature>
<dbReference type="OrthoDB" id="5592585at2759"/>
<dbReference type="PANTHER" id="PTHR38248:SF2">
    <property type="entry name" value="FUNK1 11"/>
    <property type="match status" value="1"/>
</dbReference>
<feature type="region of interest" description="Disordered" evidence="1">
    <location>
        <begin position="672"/>
        <end position="736"/>
    </location>
</feature>
<feature type="region of interest" description="Disordered" evidence="1">
    <location>
        <begin position="626"/>
        <end position="645"/>
    </location>
</feature>
<gene>
    <name evidence="3" type="ORF">CPB83DRAFT_858339</name>
</gene>
<accession>A0A9P6EBM8</accession>
<dbReference type="SUPFAM" id="SSF56112">
    <property type="entry name" value="Protein kinase-like (PK-like)"/>
    <property type="match status" value="1"/>
</dbReference>
<dbReference type="InterPro" id="IPR011009">
    <property type="entry name" value="Kinase-like_dom_sf"/>
</dbReference>
<feature type="domain" description="Fungal-type protein kinase" evidence="2">
    <location>
        <begin position="184"/>
        <end position="399"/>
    </location>
</feature>
<dbReference type="EMBL" id="MU157875">
    <property type="protein sequence ID" value="KAF9526102.1"/>
    <property type="molecule type" value="Genomic_DNA"/>
</dbReference>
<dbReference type="PANTHER" id="PTHR38248">
    <property type="entry name" value="FUNK1 6"/>
    <property type="match status" value="1"/>
</dbReference>
<feature type="domain" description="Fungal-type protein kinase" evidence="2">
    <location>
        <begin position="420"/>
        <end position="539"/>
    </location>
</feature>
<dbReference type="AlphaFoldDB" id="A0A9P6EBM8"/>
<evidence type="ECO:0000313" key="3">
    <source>
        <dbReference type="EMBL" id="KAF9526102.1"/>
    </source>
</evidence>
<evidence type="ECO:0000256" key="1">
    <source>
        <dbReference type="SAM" id="MobiDB-lite"/>
    </source>
</evidence>
<name>A0A9P6EBM8_9AGAR</name>
<dbReference type="PROSITE" id="PS00109">
    <property type="entry name" value="PROTEIN_KINASE_TYR"/>
    <property type="match status" value="1"/>
</dbReference>
<dbReference type="Proteomes" id="UP000807306">
    <property type="component" value="Unassembled WGS sequence"/>
</dbReference>
<evidence type="ECO:0000313" key="4">
    <source>
        <dbReference type="Proteomes" id="UP000807306"/>
    </source>
</evidence>
<sequence length="736" mass="83381">MNILVTKDFFLDTLLHRQTCPNKLSSDRYGAAKESLISIYPPKPKAARRQGKRKRVTPKTPRSEVELQSKVLSAINDNVLEGTGLMLIDTGNHTDSNQIRRDASLVTEKVASAAKVSRASSKGRKKAKTDRCRISPTEQQGSGEFKLLPIELFKDAPLPNTQPLSGPAGILGRAVPNSEKPDADKFREQVDNYALTTLRSSHRTRVFQYFISGRRALFFMYDRGATFVSESFDWVEDPLPLIDFFWYLANADDSTRGIDNTVVELTDNAEEVLQSGANELLKPYLIKDQQAKFMKITVHVEVSAGDQWVEWDSSFNDTPIPNTTREYVVQTPLATPGNIHGRGTRVYPAVELVVGEDGSIQPAKSVCLLKEAWRSEYVVPEWNSILHLNNDKIEFVPTLRCAGSVLGRYTVTTSYGCRGFDRRFLHRIVTEEVGDSLFKFKDLEHLFKVLLDIVKAHEGATRQSEIIHRDISSGNILIYNGRGLLNDWDMAKSREDTGARAHIRTGTWEFMAIRLCKLGDFQVDIRDDMESVFWVLLWVLVHSFALEDQANLKPIHSELFQFYVSGLGGGLGKSSFTDPESKLSKRIVFCNDLLDRIVQRARDMVRASVEYEEDLFRYNRARNKLQTMDRSPSTSTKTAKPVMPELPPLQDYEAVRHVFEQYVTMFEGKGTTRELSFPTQHPPDSMNQRDSMDVEDPKAITTDDELGPSKKRKITRATPAPQRRSTRKCVVDQKSK</sequence>
<keyword evidence="4" id="KW-1185">Reference proteome</keyword>
<dbReference type="Pfam" id="PF17667">
    <property type="entry name" value="Pkinase_fungal"/>
    <property type="match status" value="2"/>
</dbReference>